<dbReference type="Gene3D" id="3.40.50.720">
    <property type="entry name" value="NAD(P)-binding Rossmann-like Domain"/>
    <property type="match status" value="1"/>
</dbReference>
<dbReference type="PANTHER" id="PTHR43162:SF1">
    <property type="entry name" value="PRESTALK A DIFFERENTIATION PROTEIN A"/>
    <property type="match status" value="1"/>
</dbReference>
<evidence type="ECO:0000259" key="2">
    <source>
        <dbReference type="Pfam" id="PF05368"/>
    </source>
</evidence>
<evidence type="ECO:0000313" key="4">
    <source>
        <dbReference type="Proteomes" id="UP000292452"/>
    </source>
</evidence>
<dbReference type="Pfam" id="PF05368">
    <property type="entry name" value="NmrA"/>
    <property type="match status" value="1"/>
</dbReference>
<dbReference type="AlphaFoldDB" id="A0A4Q9HVH7"/>
<dbReference type="EMBL" id="SIXH01000093">
    <property type="protein sequence ID" value="TBO59183.1"/>
    <property type="molecule type" value="Genomic_DNA"/>
</dbReference>
<dbReference type="InterPro" id="IPR036291">
    <property type="entry name" value="NAD(P)-bd_dom_sf"/>
</dbReference>
<dbReference type="InterPro" id="IPR008030">
    <property type="entry name" value="NmrA-like"/>
</dbReference>
<dbReference type="Proteomes" id="UP000292452">
    <property type="component" value="Unassembled WGS sequence"/>
</dbReference>
<feature type="region of interest" description="Disordered" evidence="1">
    <location>
        <begin position="1"/>
        <end position="43"/>
    </location>
</feature>
<feature type="region of interest" description="Disordered" evidence="1">
    <location>
        <begin position="318"/>
        <end position="340"/>
    </location>
</feature>
<protein>
    <submittedName>
        <fullName evidence="3">NAD-dependent epimerase/dehydratase family protein</fullName>
    </submittedName>
</protein>
<dbReference type="PANTHER" id="PTHR43162">
    <property type="match status" value="1"/>
</dbReference>
<gene>
    <name evidence="3" type="ORF">EYS09_13355</name>
</gene>
<evidence type="ECO:0000256" key="1">
    <source>
        <dbReference type="SAM" id="MobiDB-lite"/>
    </source>
</evidence>
<dbReference type="Gene3D" id="3.90.25.10">
    <property type="entry name" value="UDP-galactose 4-epimerase, domain 1"/>
    <property type="match status" value="1"/>
</dbReference>
<name>A0A4Q9HVH7_STRKA</name>
<accession>A0A4Q9HVH7</accession>
<reference evidence="3 4" key="1">
    <citation type="submission" date="2019-02" db="EMBL/GenBank/DDBJ databases">
        <title>Draft Genome Sequence of Streptomyces sp. AM-2504, identified by 16S rRNA comparative analysis as a Streptomyces Kasugaensis strain.</title>
        <authorList>
            <person name="Napolioni V."/>
            <person name="Giuliodori A.M."/>
            <person name="Spurio R."/>
            <person name="Fabbretti A."/>
        </authorList>
    </citation>
    <scope>NUCLEOTIDE SEQUENCE [LARGE SCALE GENOMIC DNA]</scope>
    <source>
        <strain evidence="3 4">AM-2504</strain>
    </source>
</reference>
<dbReference type="InterPro" id="IPR051604">
    <property type="entry name" value="Ergot_Alk_Oxidoreductase"/>
</dbReference>
<dbReference type="SUPFAM" id="SSF51735">
    <property type="entry name" value="NAD(P)-binding Rossmann-fold domains"/>
    <property type="match status" value="1"/>
</dbReference>
<sequence>TSRMPAEGPGSQPGDGLAFPCPPRDLPREEASGRTPCAHGRLPRHRYRTPRKRDTSMFVITGANGRTGRAAAGHLLSAGYPVRAVGRSARRLADLAARGAEVWEADPTDSAALTDSFRGADGIYAVIQPNYIPDHPDFGAFQDKVAASLTKAVTESGVTRVVGLSSWGARHPKGTGPVMGLHRFEQRLSAVPGVDTLWLRAGYFMENLLDHVHTAAAHHRISAPFEPDLPLPFVTTRDVGARAGEELANGTWHGTEVLELQGERDVSMREAVSVIAKAVRADDFTYEQTSLADFHAELRSKGVSLNVADMMAEVGEAINSRHTRTEQPRTARTSTSTSTSIERFIEEEFAPRYRAARPD</sequence>
<feature type="domain" description="NmrA-like" evidence="2">
    <location>
        <begin position="56"/>
        <end position="317"/>
    </location>
</feature>
<organism evidence="3 4">
    <name type="scientific">Streptomyces kasugaensis</name>
    <dbReference type="NCBI Taxonomy" id="1946"/>
    <lineage>
        <taxon>Bacteria</taxon>
        <taxon>Bacillati</taxon>
        <taxon>Actinomycetota</taxon>
        <taxon>Actinomycetes</taxon>
        <taxon>Kitasatosporales</taxon>
        <taxon>Streptomycetaceae</taxon>
        <taxon>Streptomyces</taxon>
    </lineage>
</organism>
<proteinExistence type="predicted"/>
<comment type="caution">
    <text evidence="3">The sequence shown here is derived from an EMBL/GenBank/DDBJ whole genome shotgun (WGS) entry which is preliminary data.</text>
</comment>
<keyword evidence="4" id="KW-1185">Reference proteome</keyword>
<feature type="non-terminal residue" evidence="3">
    <location>
        <position position="1"/>
    </location>
</feature>
<evidence type="ECO:0000313" key="3">
    <source>
        <dbReference type="EMBL" id="TBO59183.1"/>
    </source>
</evidence>